<keyword evidence="1" id="KW-1133">Transmembrane helix</keyword>
<evidence type="ECO:0000259" key="3">
    <source>
        <dbReference type="PROSITE" id="PS50885"/>
    </source>
</evidence>
<dbReference type="Gene3D" id="3.30.70.1230">
    <property type="entry name" value="Nucleotide cyclase"/>
    <property type="match status" value="1"/>
</dbReference>
<sequence>MKRGWWSLLLIGILAFPFAVVRTARTTQQRLAQERYLQETCKVQGWELERLAAPLHPANAVTRLGKQFLAGLPAAFRIPPEQLPRFLATLHRHVFPASLPLEIMVFQRGTDFQPLLHAGPALGMASFAAKLAWMADNLINRPGKHNLLQREVVASLTTVFPQPVHEKTLPPDEPIRFLGRSPDGLFMLFIGQNPRLQGFEHKEFLVFLLARLSNLPADFFPAYHLHVQNLRQSGVFFRDRRGGPGLGSSWFRRRPRLRAFLGQSPRLSGDNFQAGVFGPWLVQSLPTTSRSRFRPFLVRRLPESLFPRRPGASPWWLFLSTNSLGVGILLILQRIWMERGPRLRVALGTVGIFLAGAIIPLSGSLFLGQHLLETTREHALRSRERQLHEHLDRLDAGILPFQGQFVTQLKHFRFLDEQGKPAQPPSSPASWPEFFQSHLRQAGLPIKALEAMLIQDRKGVAINILQDHYEKRFRLISALDPLQKRLMESMRQHWFLIAPNAHEAGRAAPSANLQEWALDLVDETLTYLFGPETLASILGFSARRTTFSNFFEAFSLLRTLVRYDRIPAYLITWTWSNRNLDSPYIRQVLDASGTARPEFPTCVSLGREFEVVRSPDMAAAPQVFSALDNLRLEAERSRRAYRQQDLTATDAPLLEALPGRHMKAVLAAQASTADLAQQQAVMQRQLIALGAAVLLVVLVAGLAAGTFFLEPLGRVLAAIEKINRQEYEVTLDADRPDEFGQLGAAFNAMTRGLREGTIIRRFVSASVRQLVRQDRQERQAHLTEATVLFSSFLGFEEFQRHHGPEAVFFLLQQHLEAAAAATAQYGGEIDKMVGDKVMIVFRHAAWSKPWSPAEAAVQVAQALRRQVAAASCPLTLAIGINAGTVVAGAMGASEVRLDLTVIGDPINLAARLATLAHTTSGTRIVLSGQVREHLPPDLRCRRLPFRSVRGKTQAVEAWLLEESPQ</sequence>
<accession>A0A367ZN34</accession>
<dbReference type="GO" id="GO:0009190">
    <property type="term" value="P:cyclic nucleotide biosynthetic process"/>
    <property type="evidence" value="ECO:0007669"/>
    <property type="project" value="InterPro"/>
</dbReference>
<dbReference type="AlphaFoldDB" id="A0A367ZN34"/>
<dbReference type="GO" id="GO:0004016">
    <property type="term" value="F:adenylate cyclase activity"/>
    <property type="evidence" value="ECO:0007669"/>
    <property type="project" value="UniProtKB-ARBA"/>
</dbReference>
<dbReference type="PANTHER" id="PTHR43081">
    <property type="entry name" value="ADENYLATE CYCLASE, TERMINAL-DIFFERENTIATION SPECIFIC-RELATED"/>
    <property type="match status" value="1"/>
</dbReference>
<evidence type="ECO:0000313" key="4">
    <source>
        <dbReference type="EMBL" id="RCK78792.1"/>
    </source>
</evidence>
<dbReference type="InterPro" id="IPR050697">
    <property type="entry name" value="Adenylyl/Guanylyl_Cyclase_3/4"/>
</dbReference>
<gene>
    <name evidence="4" type="ORF">OZSIB_1145</name>
</gene>
<dbReference type="InterPro" id="IPR003660">
    <property type="entry name" value="HAMP_dom"/>
</dbReference>
<dbReference type="Proteomes" id="UP000252355">
    <property type="component" value="Unassembled WGS sequence"/>
</dbReference>
<dbReference type="CDD" id="cd07302">
    <property type="entry name" value="CHD"/>
    <property type="match status" value="1"/>
</dbReference>
<proteinExistence type="predicted"/>
<dbReference type="EMBL" id="QOQW01000019">
    <property type="protein sequence ID" value="RCK78792.1"/>
    <property type="molecule type" value="Genomic_DNA"/>
</dbReference>
<protein>
    <submittedName>
        <fullName evidence="4">Adenylate cyclase</fullName>
    </submittedName>
</protein>
<dbReference type="PROSITE" id="PS50125">
    <property type="entry name" value="GUANYLATE_CYCLASE_2"/>
    <property type="match status" value="1"/>
</dbReference>
<dbReference type="GO" id="GO:0035556">
    <property type="term" value="P:intracellular signal transduction"/>
    <property type="evidence" value="ECO:0007669"/>
    <property type="project" value="InterPro"/>
</dbReference>
<dbReference type="SMART" id="SM00044">
    <property type="entry name" value="CYCc"/>
    <property type="match status" value="1"/>
</dbReference>
<evidence type="ECO:0000256" key="1">
    <source>
        <dbReference type="SAM" id="Phobius"/>
    </source>
</evidence>
<dbReference type="PANTHER" id="PTHR43081:SF1">
    <property type="entry name" value="ADENYLATE CYCLASE, TERMINAL-DIFFERENTIATION SPECIFIC"/>
    <property type="match status" value="1"/>
</dbReference>
<dbReference type="InterPro" id="IPR001054">
    <property type="entry name" value="A/G_cyclase"/>
</dbReference>
<dbReference type="Pfam" id="PF00211">
    <property type="entry name" value="Guanylate_cyc"/>
    <property type="match status" value="1"/>
</dbReference>
<organism evidence="4 5">
    <name type="scientific">Candidatus Ozemobacter sibiricus</name>
    <dbReference type="NCBI Taxonomy" id="2268124"/>
    <lineage>
        <taxon>Bacteria</taxon>
        <taxon>Candidatus Ozemobacteria</taxon>
        <taxon>Candidatus Ozemobacterales</taxon>
        <taxon>Candidatus Ozemobacteraceae</taxon>
        <taxon>Candidatus Ozemobacter</taxon>
    </lineage>
</organism>
<evidence type="ECO:0000313" key="5">
    <source>
        <dbReference type="Proteomes" id="UP000252355"/>
    </source>
</evidence>
<dbReference type="GO" id="GO:0016020">
    <property type="term" value="C:membrane"/>
    <property type="evidence" value="ECO:0007669"/>
    <property type="project" value="InterPro"/>
</dbReference>
<feature type="transmembrane region" description="Helical" evidence="1">
    <location>
        <begin position="686"/>
        <end position="709"/>
    </location>
</feature>
<dbReference type="InterPro" id="IPR029787">
    <property type="entry name" value="Nucleotide_cyclase"/>
</dbReference>
<evidence type="ECO:0000259" key="2">
    <source>
        <dbReference type="PROSITE" id="PS50125"/>
    </source>
</evidence>
<dbReference type="CDD" id="cd06225">
    <property type="entry name" value="HAMP"/>
    <property type="match status" value="1"/>
</dbReference>
<dbReference type="Pfam" id="PF00672">
    <property type="entry name" value="HAMP"/>
    <property type="match status" value="1"/>
</dbReference>
<feature type="transmembrane region" description="Helical" evidence="1">
    <location>
        <begin position="315"/>
        <end position="333"/>
    </location>
</feature>
<dbReference type="SUPFAM" id="SSF55073">
    <property type="entry name" value="Nucleotide cyclase"/>
    <property type="match status" value="1"/>
</dbReference>
<dbReference type="Gene3D" id="6.10.340.10">
    <property type="match status" value="1"/>
</dbReference>
<name>A0A367ZN34_9BACT</name>
<dbReference type="SUPFAM" id="SSF158472">
    <property type="entry name" value="HAMP domain-like"/>
    <property type="match status" value="1"/>
</dbReference>
<comment type="caution">
    <text evidence="4">The sequence shown here is derived from an EMBL/GenBank/DDBJ whole genome shotgun (WGS) entry which is preliminary data.</text>
</comment>
<feature type="transmembrane region" description="Helical" evidence="1">
    <location>
        <begin position="345"/>
        <end position="367"/>
    </location>
</feature>
<keyword evidence="1" id="KW-0472">Membrane</keyword>
<reference evidence="4 5" key="1">
    <citation type="submission" date="2018-05" db="EMBL/GenBank/DDBJ databases">
        <title>A metagenomic window into the 2 km-deep terrestrial subsurface aquifer revealed taxonomically and functionally diverse microbial community comprising novel uncultured bacterial lineages.</title>
        <authorList>
            <person name="Kadnikov V.V."/>
            <person name="Mardanov A.V."/>
            <person name="Beletsky A.V."/>
            <person name="Banks D."/>
            <person name="Pimenov N.V."/>
            <person name="Frank Y.A."/>
            <person name="Karnachuk O.V."/>
            <person name="Ravin N.V."/>
        </authorList>
    </citation>
    <scope>NUCLEOTIDE SEQUENCE [LARGE SCALE GENOMIC DNA]</scope>
    <source>
        <strain evidence="4">BY5</strain>
    </source>
</reference>
<feature type="domain" description="Guanylate cyclase" evidence="2">
    <location>
        <begin position="786"/>
        <end position="913"/>
    </location>
</feature>
<dbReference type="SMART" id="SM00304">
    <property type="entry name" value="HAMP"/>
    <property type="match status" value="1"/>
</dbReference>
<keyword evidence="1" id="KW-0812">Transmembrane</keyword>
<dbReference type="PROSITE" id="PS50885">
    <property type="entry name" value="HAMP"/>
    <property type="match status" value="1"/>
</dbReference>
<feature type="domain" description="HAMP" evidence="3">
    <location>
        <begin position="706"/>
        <end position="758"/>
    </location>
</feature>